<evidence type="ECO:0000259" key="1">
    <source>
        <dbReference type="PROSITE" id="PS50995"/>
    </source>
</evidence>
<evidence type="ECO:0000313" key="3">
    <source>
        <dbReference type="Proteomes" id="UP001500902"/>
    </source>
</evidence>
<dbReference type="SUPFAM" id="SSF46785">
    <property type="entry name" value="Winged helix' DNA-binding domain"/>
    <property type="match status" value="1"/>
</dbReference>
<feature type="domain" description="HTH marR-type" evidence="1">
    <location>
        <begin position="1"/>
        <end position="165"/>
    </location>
</feature>
<dbReference type="Pfam" id="PF12802">
    <property type="entry name" value="MarR_2"/>
    <property type="match status" value="1"/>
</dbReference>
<keyword evidence="3" id="KW-1185">Reference proteome</keyword>
<dbReference type="InterPro" id="IPR036390">
    <property type="entry name" value="WH_DNA-bd_sf"/>
</dbReference>
<dbReference type="InterPro" id="IPR000835">
    <property type="entry name" value="HTH_MarR-typ"/>
</dbReference>
<dbReference type="PANTHER" id="PTHR33164:SF99">
    <property type="entry name" value="MARR FAMILY REGULATORY PROTEIN"/>
    <property type="match status" value="1"/>
</dbReference>
<dbReference type="PANTHER" id="PTHR33164">
    <property type="entry name" value="TRANSCRIPTIONAL REGULATOR, MARR FAMILY"/>
    <property type="match status" value="1"/>
</dbReference>
<dbReference type="InterPro" id="IPR036388">
    <property type="entry name" value="WH-like_DNA-bd_sf"/>
</dbReference>
<accession>A0ABP7ECQ1</accession>
<gene>
    <name evidence="2" type="ORF">GCM10022224_097980</name>
</gene>
<dbReference type="SMART" id="SM00347">
    <property type="entry name" value="HTH_MARR"/>
    <property type="match status" value="1"/>
</dbReference>
<proteinExistence type="predicted"/>
<organism evidence="2 3">
    <name type="scientific">Nonomuraea antimicrobica</name>
    <dbReference type="NCBI Taxonomy" id="561173"/>
    <lineage>
        <taxon>Bacteria</taxon>
        <taxon>Bacillati</taxon>
        <taxon>Actinomycetota</taxon>
        <taxon>Actinomycetes</taxon>
        <taxon>Streptosporangiales</taxon>
        <taxon>Streptosporangiaceae</taxon>
        <taxon>Nonomuraea</taxon>
    </lineage>
</organism>
<reference evidence="3" key="1">
    <citation type="journal article" date="2019" name="Int. J. Syst. Evol. Microbiol.">
        <title>The Global Catalogue of Microorganisms (GCM) 10K type strain sequencing project: providing services to taxonomists for standard genome sequencing and annotation.</title>
        <authorList>
            <consortium name="The Broad Institute Genomics Platform"/>
            <consortium name="The Broad Institute Genome Sequencing Center for Infectious Disease"/>
            <person name="Wu L."/>
            <person name="Ma J."/>
        </authorList>
    </citation>
    <scope>NUCLEOTIDE SEQUENCE [LARGE SCALE GENOMIC DNA]</scope>
    <source>
        <strain evidence="3">JCM 16904</strain>
    </source>
</reference>
<dbReference type="Proteomes" id="UP001500902">
    <property type="component" value="Unassembled WGS sequence"/>
</dbReference>
<evidence type="ECO:0000313" key="2">
    <source>
        <dbReference type="EMBL" id="GAA3716725.1"/>
    </source>
</evidence>
<sequence length="172" mass="19714">MPHRLLALVEIINRYPWLMGDPRWLDDAEQRDWRSYVEGSALLLEVRDRRLRRDHNLSLADFEILVRLSEASEGRLRMAELAELSFYSRSRLSHTVARLEARKLVQRCNDDEDKRGVVASLTETGRAVLVKAAMDNAQTVREHFIDLLSTSELQAIGRAFQAVAAKARQSAE</sequence>
<comment type="caution">
    <text evidence="2">The sequence shown here is derived from an EMBL/GenBank/DDBJ whole genome shotgun (WGS) entry which is preliminary data.</text>
</comment>
<protein>
    <submittedName>
        <fullName evidence="2">MarR family transcriptional regulator</fullName>
    </submittedName>
</protein>
<dbReference type="PROSITE" id="PS50995">
    <property type="entry name" value="HTH_MARR_2"/>
    <property type="match status" value="1"/>
</dbReference>
<dbReference type="EMBL" id="BAAAZP010000236">
    <property type="protein sequence ID" value="GAA3716725.1"/>
    <property type="molecule type" value="Genomic_DNA"/>
</dbReference>
<name>A0ABP7ECQ1_9ACTN</name>
<dbReference type="Gene3D" id="1.10.10.10">
    <property type="entry name" value="Winged helix-like DNA-binding domain superfamily/Winged helix DNA-binding domain"/>
    <property type="match status" value="1"/>
</dbReference>
<dbReference type="InterPro" id="IPR039422">
    <property type="entry name" value="MarR/SlyA-like"/>
</dbReference>